<evidence type="ECO:0000256" key="1">
    <source>
        <dbReference type="SAM" id="SignalP"/>
    </source>
</evidence>
<dbReference type="EMBL" id="MSIF01000001">
    <property type="protein sequence ID" value="OLF13862.1"/>
    <property type="molecule type" value="Genomic_DNA"/>
</dbReference>
<protein>
    <submittedName>
        <fullName evidence="2">Uncharacterized protein</fullName>
    </submittedName>
</protein>
<keyword evidence="1" id="KW-0732">Signal</keyword>
<organism evidence="2 3">
    <name type="scientific">Actinophytocola xinjiangensis</name>
    <dbReference type="NCBI Taxonomy" id="485602"/>
    <lineage>
        <taxon>Bacteria</taxon>
        <taxon>Bacillati</taxon>
        <taxon>Actinomycetota</taxon>
        <taxon>Actinomycetes</taxon>
        <taxon>Pseudonocardiales</taxon>
        <taxon>Pseudonocardiaceae</taxon>
    </lineage>
</organism>
<comment type="caution">
    <text evidence="2">The sequence shown here is derived from an EMBL/GenBank/DDBJ whole genome shotgun (WGS) entry which is preliminary data.</text>
</comment>
<gene>
    <name evidence="2" type="ORF">BLA60_01350</name>
</gene>
<dbReference type="Proteomes" id="UP000185696">
    <property type="component" value="Unassembled WGS sequence"/>
</dbReference>
<name>A0A7Z0WSE8_9PSEU</name>
<sequence length="97" mass="9683">MRRIIMTVLTSTGAALAIIAGAGSASAQDAPDGMYSIIEDISENAGDAADQVATTFAEGIDFCQTAANTIGVPVTVNVGDCAGNGDTDQGDNDQGDD</sequence>
<dbReference type="AlphaFoldDB" id="A0A7Z0WSE8"/>
<feature type="signal peptide" evidence="1">
    <location>
        <begin position="1"/>
        <end position="27"/>
    </location>
</feature>
<accession>A0A7Z0WSE8</accession>
<evidence type="ECO:0000313" key="3">
    <source>
        <dbReference type="Proteomes" id="UP000185696"/>
    </source>
</evidence>
<dbReference type="RefSeq" id="WP_075130810.1">
    <property type="nucleotide sequence ID" value="NZ_MSIF01000001.1"/>
</dbReference>
<feature type="chain" id="PRO_5031420887" evidence="1">
    <location>
        <begin position="28"/>
        <end position="97"/>
    </location>
</feature>
<keyword evidence="3" id="KW-1185">Reference proteome</keyword>
<evidence type="ECO:0000313" key="2">
    <source>
        <dbReference type="EMBL" id="OLF13862.1"/>
    </source>
</evidence>
<proteinExistence type="predicted"/>
<reference evidence="2 3" key="1">
    <citation type="submission" date="2016-12" db="EMBL/GenBank/DDBJ databases">
        <title>The draft genome sequence of Actinophytocola xinjiangensis.</title>
        <authorList>
            <person name="Wang W."/>
            <person name="Yuan L."/>
        </authorList>
    </citation>
    <scope>NUCLEOTIDE SEQUENCE [LARGE SCALE GENOMIC DNA]</scope>
    <source>
        <strain evidence="2 3">CGMCC 4.4663</strain>
    </source>
</reference>